<dbReference type="GO" id="GO:0004252">
    <property type="term" value="F:serine-type endopeptidase activity"/>
    <property type="evidence" value="ECO:0007669"/>
    <property type="project" value="InterPro"/>
</dbReference>
<feature type="domain" description="Peptidase S54 rhomboid" evidence="8">
    <location>
        <begin position="38"/>
        <end position="190"/>
    </location>
</feature>
<dbReference type="PANTHER" id="PTHR43731:SF14">
    <property type="entry name" value="PRESENILIN-ASSOCIATED RHOMBOID-LIKE PROTEIN, MITOCHONDRIAL"/>
    <property type="match status" value="1"/>
</dbReference>
<reference evidence="9 10" key="1">
    <citation type="journal article" date="2014" name="Curr. Microbiol.">
        <title>Spirosoma radiotolerans sp. nov., a gamma-radiation-resistant bacterium isolated from gamma ray-irradiated soil.</title>
        <authorList>
            <person name="Lee J.J."/>
            <person name="Srinivasan S."/>
            <person name="Lim S."/>
            <person name="Joe M."/>
            <person name="Im S."/>
            <person name="Bae S.I."/>
            <person name="Park K.R."/>
            <person name="Han J.H."/>
            <person name="Park S.H."/>
            <person name="Joo B.M."/>
            <person name="Park S.J."/>
            <person name="Kim M.K."/>
        </authorList>
    </citation>
    <scope>NUCLEOTIDE SEQUENCE [LARGE SCALE GENOMIC DNA]</scope>
    <source>
        <strain evidence="9 10">DG5A</strain>
    </source>
</reference>
<dbReference type="InterPro" id="IPR022764">
    <property type="entry name" value="Peptidase_S54_rhomboid_dom"/>
</dbReference>
<sequence>MSITLIIIVVTVIISVAAWNNYSLMDRWIMNPYQVASRGQYYRLITSGFLHADWGHLFFNMLSLYFFGGFIEQVFGLLFNNNAPVFLIGFYLVAILVSDIPSFLKHRYDPGYNSLGASGGVSAIIFAAILFRPLTPIYLYFIPIGIPGFIFGALYLAYSYYESRRGGSHINHDAHFYGALFGVLFMIVIYPAVIPSFIEQIAGWRPF</sequence>
<accession>A0A0E3VA37</accession>
<dbReference type="PANTHER" id="PTHR43731">
    <property type="entry name" value="RHOMBOID PROTEASE"/>
    <property type="match status" value="1"/>
</dbReference>
<evidence type="ECO:0000256" key="7">
    <source>
        <dbReference type="SAM" id="Phobius"/>
    </source>
</evidence>
<dbReference type="EMBL" id="CP010429">
    <property type="protein sequence ID" value="AKD57741.1"/>
    <property type="molecule type" value="Genomic_DNA"/>
</dbReference>
<keyword evidence="10" id="KW-1185">Reference proteome</keyword>
<evidence type="ECO:0000256" key="2">
    <source>
        <dbReference type="ARBA" id="ARBA00009045"/>
    </source>
</evidence>
<dbReference type="STRING" id="1379870.SD10_25445"/>
<evidence type="ECO:0000256" key="3">
    <source>
        <dbReference type="ARBA" id="ARBA00022692"/>
    </source>
</evidence>
<feature type="transmembrane region" description="Helical" evidence="7">
    <location>
        <begin position="137"/>
        <end position="158"/>
    </location>
</feature>
<keyword evidence="3 7" id="KW-0812">Transmembrane</keyword>
<proteinExistence type="inferred from homology"/>
<dbReference type="Gene3D" id="1.20.1540.10">
    <property type="entry name" value="Rhomboid-like"/>
    <property type="match status" value="1"/>
</dbReference>
<comment type="subcellular location">
    <subcellularLocation>
        <location evidence="1">Membrane</location>
        <topology evidence="1">Multi-pass membrane protein</topology>
    </subcellularLocation>
</comment>
<dbReference type="RefSeq" id="WP_046577871.1">
    <property type="nucleotide sequence ID" value="NZ_CP010429.1"/>
</dbReference>
<evidence type="ECO:0000313" key="9">
    <source>
        <dbReference type="EMBL" id="AKD57741.1"/>
    </source>
</evidence>
<keyword evidence="6 7" id="KW-0472">Membrane</keyword>
<dbReference type="HOGENOM" id="CLU_055068_9_1_10"/>
<feature type="transmembrane region" description="Helical" evidence="7">
    <location>
        <begin position="179"/>
        <end position="198"/>
    </location>
</feature>
<feature type="transmembrane region" description="Helical" evidence="7">
    <location>
        <begin position="6"/>
        <end position="24"/>
    </location>
</feature>
<name>A0A0E3VA37_9BACT</name>
<dbReference type="Pfam" id="PF01694">
    <property type="entry name" value="Rhomboid"/>
    <property type="match status" value="1"/>
</dbReference>
<keyword evidence="5 7" id="KW-1133">Transmembrane helix</keyword>
<dbReference type="PATRIC" id="fig|1379870.5.peg.5503"/>
<dbReference type="GO" id="GO:0006508">
    <property type="term" value="P:proteolysis"/>
    <property type="evidence" value="ECO:0007669"/>
    <property type="project" value="UniProtKB-KW"/>
</dbReference>
<dbReference type="InterPro" id="IPR050925">
    <property type="entry name" value="Rhomboid_protease_S54"/>
</dbReference>
<comment type="similarity">
    <text evidence="2">Belongs to the peptidase S54 family.</text>
</comment>
<evidence type="ECO:0000313" key="10">
    <source>
        <dbReference type="Proteomes" id="UP000033054"/>
    </source>
</evidence>
<feature type="transmembrane region" description="Helical" evidence="7">
    <location>
        <begin position="85"/>
        <end position="104"/>
    </location>
</feature>
<protein>
    <submittedName>
        <fullName evidence="9">Protease</fullName>
    </submittedName>
</protein>
<dbReference type="OrthoDB" id="9807874at2"/>
<evidence type="ECO:0000256" key="6">
    <source>
        <dbReference type="ARBA" id="ARBA00023136"/>
    </source>
</evidence>
<dbReference type="InterPro" id="IPR035952">
    <property type="entry name" value="Rhomboid-like_sf"/>
</dbReference>
<dbReference type="Proteomes" id="UP000033054">
    <property type="component" value="Chromosome"/>
</dbReference>
<gene>
    <name evidence="9" type="ORF">SD10_25445</name>
</gene>
<evidence type="ECO:0000256" key="5">
    <source>
        <dbReference type="ARBA" id="ARBA00022989"/>
    </source>
</evidence>
<evidence type="ECO:0000256" key="4">
    <source>
        <dbReference type="ARBA" id="ARBA00022801"/>
    </source>
</evidence>
<dbReference type="AlphaFoldDB" id="A0A0E3VA37"/>
<organism evidence="9 10">
    <name type="scientific">Spirosoma radiotolerans</name>
    <dbReference type="NCBI Taxonomy" id="1379870"/>
    <lineage>
        <taxon>Bacteria</taxon>
        <taxon>Pseudomonadati</taxon>
        <taxon>Bacteroidota</taxon>
        <taxon>Cytophagia</taxon>
        <taxon>Cytophagales</taxon>
        <taxon>Cytophagaceae</taxon>
        <taxon>Spirosoma</taxon>
    </lineage>
</organism>
<feature type="transmembrane region" description="Helical" evidence="7">
    <location>
        <begin position="111"/>
        <end position="131"/>
    </location>
</feature>
<keyword evidence="4" id="KW-0378">Hydrolase</keyword>
<keyword evidence="9" id="KW-0645">Protease</keyword>
<evidence type="ECO:0000259" key="8">
    <source>
        <dbReference type="Pfam" id="PF01694"/>
    </source>
</evidence>
<dbReference type="SUPFAM" id="SSF144091">
    <property type="entry name" value="Rhomboid-like"/>
    <property type="match status" value="1"/>
</dbReference>
<evidence type="ECO:0000256" key="1">
    <source>
        <dbReference type="ARBA" id="ARBA00004141"/>
    </source>
</evidence>
<dbReference type="GO" id="GO:0016020">
    <property type="term" value="C:membrane"/>
    <property type="evidence" value="ECO:0007669"/>
    <property type="project" value="UniProtKB-SubCell"/>
</dbReference>
<dbReference type="KEGG" id="srd:SD10_25445"/>